<keyword evidence="2" id="KW-1185">Reference proteome</keyword>
<gene>
    <name evidence="1" type="ORF">BOTNAR_0148g00140</name>
</gene>
<dbReference type="AlphaFoldDB" id="A0A4Z1IG10"/>
<dbReference type="EMBL" id="PQXJ01000148">
    <property type="protein sequence ID" value="TGO60276.1"/>
    <property type="molecule type" value="Genomic_DNA"/>
</dbReference>
<dbReference type="Proteomes" id="UP000297452">
    <property type="component" value="Unassembled WGS sequence"/>
</dbReference>
<comment type="caution">
    <text evidence="1">The sequence shown here is derived from an EMBL/GenBank/DDBJ whole genome shotgun (WGS) entry which is preliminary data.</text>
</comment>
<proteinExistence type="predicted"/>
<evidence type="ECO:0000313" key="1">
    <source>
        <dbReference type="EMBL" id="TGO60276.1"/>
    </source>
</evidence>
<name>A0A4Z1IG10_9HELO</name>
<accession>A0A4Z1IG10</accession>
<reference evidence="1 2" key="1">
    <citation type="submission" date="2017-12" db="EMBL/GenBank/DDBJ databases">
        <title>Comparative genomics of Botrytis spp.</title>
        <authorList>
            <person name="Valero-Jimenez C.A."/>
            <person name="Tapia P."/>
            <person name="Veloso J."/>
            <person name="Silva-Moreno E."/>
            <person name="Staats M."/>
            <person name="Valdes J.H."/>
            <person name="Van Kan J.A.L."/>
        </authorList>
    </citation>
    <scope>NUCLEOTIDE SEQUENCE [LARGE SCALE GENOMIC DNA]</scope>
    <source>
        <strain evidence="1 2">MUCL2120</strain>
    </source>
</reference>
<sequence>MHSSEWSSNFAVRNKEPIVTVREFLQDSDVDDQIIEPCSSHSPRKRNHFEVEINSIIILSIREIAASKKGNERFTETPNIGKQLEDLIVTLSGSAAPSAGNRPEPSGTNETTSIKAKMIPIGTLSPALAHLSSAHHENPRSSSISSSSESLHYKYHNLKRNYENIPHNTSEAQPPKKRSDNNTFEYLFPTVKDRIEQQRSQFDTVTERINEIFNLIQQGERLLQNAMTTENASQLELLIDRITHVLAEDLRIDDSTSAILNFSPERGFVAQVTNVYVSTDPSQTLKGLWKFARSNMGVILSEKEVFIESIKSLNATQTMLKEEWNMLNSKEDKNNFKFMLEMNSSERAKVLQRAWDLKKEIANFYMCAEMRK</sequence>
<protein>
    <submittedName>
        <fullName evidence="1">Uncharacterized protein</fullName>
    </submittedName>
</protein>
<dbReference type="OrthoDB" id="3530177at2759"/>
<evidence type="ECO:0000313" key="2">
    <source>
        <dbReference type="Proteomes" id="UP000297452"/>
    </source>
</evidence>
<organism evidence="1 2">
    <name type="scientific">Botryotinia narcissicola</name>
    <dbReference type="NCBI Taxonomy" id="278944"/>
    <lineage>
        <taxon>Eukaryota</taxon>
        <taxon>Fungi</taxon>
        <taxon>Dikarya</taxon>
        <taxon>Ascomycota</taxon>
        <taxon>Pezizomycotina</taxon>
        <taxon>Leotiomycetes</taxon>
        <taxon>Helotiales</taxon>
        <taxon>Sclerotiniaceae</taxon>
        <taxon>Botryotinia</taxon>
    </lineage>
</organism>